<reference evidence="2" key="1">
    <citation type="submission" date="2007-03" db="EMBL/GenBank/DDBJ databases">
        <title>Annotation of Culex pipiens quinquefasciatus.</title>
        <authorList>
            <consortium name="The Broad Institute Genome Sequencing Platform"/>
            <person name="Atkinson P.W."/>
            <person name="Hemingway J."/>
            <person name="Christensen B.M."/>
            <person name="Higgs S."/>
            <person name="Kodira C."/>
            <person name="Hannick L."/>
            <person name="Megy K."/>
            <person name="O'Leary S."/>
            <person name="Pearson M."/>
            <person name="Haas B.J."/>
            <person name="Mauceli E."/>
            <person name="Wortman J.R."/>
            <person name="Lee N.H."/>
            <person name="Guigo R."/>
            <person name="Stanke M."/>
            <person name="Alvarado L."/>
            <person name="Amedeo P."/>
            <person name="Antoine C.H."/>
            <person name="Arensburger P."/>
            <person name="Bidwell S.L."/>
            <person name="Crawford M."/>
            <person name="Camaro F."/>
            <person name="Devon K."/>
            <person name="Engels R."/>
            <person name="Hammond M."/>
            <person name="Howarth C."/>
            <person name="Koehrsen M."/>
            <person name="Lawson D."/>
            <person name="Montgomery P."/>
            <person name="Nene V."/>
            <person name="Nusbaum C."/>
            <person name="Puiu D."/>
            <person name="Romero-Severson J."/>
            <person name="Severson D.W."/>
            <person name="Shumway M."/>
            <person name="Sisk P."/>
            <person name="Stolte C."/>
            <person name="Zeng Q."/>
            <person name="Eisenstadt E."/>
            <person name="Fraser-Liggett C."/>
            <person name="Strausberg R."/>
            <person name="Galagan J."/>
            <person name="Birren B."/>
            <person name="Collins F.H."/>
        </authorList>
    </citation>
    <scope>NUCLEOTIDE SEQUENCE [LARGE SCALE GENOMIC DNA]</scope>
    <source>
        <strain evidence="2">JHB</strain>
    </source>
</reference>
<feature type="domain" description="GAG-pre-integrase" evidence="1">
    <location>
        <begin position="32"/>
        <end position="101"/>
    </location>
</feature>
<keyword evidence="4" id="KW-1185">Reference proteome</keyword>
<dbReference type="EMBL" id="DS232043">
    <property type="protein sequence ID" value="EDS32970.1"/>
    <property type="molecule type" value="Genomic_DNA"/>
</dbReference>
<proteinExistence type="predicted"/>
<dbReference type="InterPro" id="IPR025724">
    <property type="entry name" value="GAG-pre-integrase_dom"/>
</dbReference>
<reference evidence="3" key="2">
    <citation type="submission" date="2020-05" db="UniProtKB">
        <authorList>
            <consortium name="EnsemblMetazoa"/>
        </authorList>
    </citation>
    <scope>IDENTIFICATION</scope>
    <source>
        <strain evidence="3">JHB</strain>
    </source>
</reference>
<dbReference type="Pfam" id="PF13976">
    <property type="entry name" value="gag_pre-integrs"/>
    <property type="match status" value="1"/>
</dbReference>
<dbReference type="KEGG" id="cqu:CpipJ_CPIJ009550"/>
<evidence type="ECO:0000313" key="3">
    <source>
        <dbReference type="EnsemblMetazoa" id="CPIJ009550-PA"/>
    </source>
</evidence>
<accession>B0WQQ1</accession>
<protein>
    <recommendedName>
        <fullName evidence="1">GAG-pre-integrase domain-containing protein</fullName>
    </recommendedName>
</protein>
<dbReference type="AlphaFoldDB" id="B0WQQ1"/>
<dbReference type="VEuPathDB" id="VectorBase:CPIJ009550"/>
<evidence type="ECO:0000259" key="1">
    <source>
        <dbReference type="Pfam" id="PF13976"/>
    </source>
</evidence>
<dbReference type="HOGENOM" id="CLU_2243330_0_0_1"/>
<evidence type="ECO:0000313" key="2">
    <source>
        <dbReference type="EMBL" id="EDS32970.1"/>
    </source>
</evidence>
<sequence>MGESGLKVVFYNGTVIVENAGQTVAVGKQSGKLYCMDFDLKHQRSDRAMVTGQVEQQVGLWHLRYGHLGNDNLLKLAKKNIVSGMQIDDAGHERLLCKACISESSRTSSIGKSQ</sequence>
<gene>
    <name evidence="3" type="primary">6041823</name>
    <name evidence="2" type="ORF">CpipJ_CPIJ009550</name>
</gene>
<organism>
    <name type="scientific">Culex quinquefasciatus</name>
    <name type="common">Southern house mosquito</name>
    <name type="synonym">Culex pungens</name>
    <dbReference type="NCBI Taxonomy" id="7176"/>
    <lineage>
        <taxon>Eukaryota</taxon>
        <taxon>Metazoa</taxon>
        <taxon>Ecdysozoa</taxon>
        <taxon>Arthropoda</taxon>
        <taxon>Hexapoda</taxon>
        <taxon>Insecta</taxon>
        <taxon>Pterygota</taxon>
        <taxon>Neoptera</taxon>
        <taxon>Endopterygota</taxon>
        <taxon>Diptera</taxon>
        <taxon>Nematocera</taxon>
        <taxon>Culicoidea</taxon>
        <taxon>Culicidae</taxon>
        <taxon>Culicinae</taxon>
        <taxon>Culicini</taxon>
        <taxon>Culex</taxon>
        <taxon>Culex</taxon>
    </lineage>
</organism>
<dbReference type="EnsemblMetazoa" id="CPIJ009550-RA">
    <property type="protein sequence ID" value="CPIJ009550-PA"/>
    <property type="gene ID" value="CPIJ009550"/>
</dbReference>
<dbReference type="Proteomes" id="UP000002320">
    <property type="component" value="Unassembled WGS sequence"/>
</dbReference>
<name>B0WQQ1_CULQU</name>
<evidence type="ECO:0000313" key="4">
    <source>
        <dbReference type="Proteomes" id="UP000002320"/>
    </source>
</evidence>
<dbReference type="InParanoid" id="B0WQQ1"/>